<sequence>MTDAEAPLALLPPQAAPAEATPVLAPAAEKPISKPAEPVKTETPPVNGTESKPEPPPPAPADPPPTTNHTPKVEAAAPEPPAPTPPKETPPPPALAKEKEPTPVKEVKEAPAPVAPKEQPAKEQPVKEQPVKEQSAKEQPAKEPPAPKANNKRKREAKPAPDTTGEQRSKRNRTRTQPYQAPLTTADLGLKPTPKRPKSPDDKLVVFFKNEFLGVRNAEGSFYVCQATHNITKKSHKIRIRWLSQDKSDTEVYSPDFYDNTDFDCILTSLNLDRVDKNKFRLPKEEYNRIKSILDRALAVEKGSERPEVSESHPDGLDLSLFTDQAQLKKKRQKEQNDNTSPKRKGKKSADSSSSSESESDSSEEESGSSETSSEEEDVKPSKQTKPPVKKETAAESRAARAAKRQSSEGEATPAAKRPRPSTSKAATPAKKEAKGVAPMSAYSNCCEWESREPPQPVCLALAEPPLVLGELFANKKEYKPTLRTPLDPKEGCSPSGV</sequence>
<feature type="compositionally biased region" description="Basic and acidic residues" evidence="1">
    <location>
        <begin position="389"/>
        <end position="399"/>
    </location>
</feature>
<feature type="compositionally biased region" description="Basic and acidic residues" evidence="1">
    <location>
        <begin position="96"/>
        <end position="109"/>
    </location>
</feature>
<name>A0A8S1BTG7_9INSE</name>
<dbReference type="OrthoDB" id="2017365at2759"/>
<feature type="region of interest" description="Disordered" evidence="1">
    <location>
        <begin position="327"/>
        <end position="440"/>
    </location>
</feature>
<feature type="compositionally biased region" description="Pro residues" evidence="1">
    <location>
        <begin position="54"/>
        <end position="66"/>
    </location>
</feature>
<protein>
    <submittedName>
        <fullName evidence="2">Uncharacterized protein</fullName>
    </submittedName>
</protein>
<feature type="compositionally biased region" description="Basic and acidic residues" evidence="1">
    <location>
        <begin position="119"/>
        <end position="141"/>
    </location>
</feature>
<dbReference type="PRINTS" id="PR01217">
    <property type="entry name" value="PRICHEXTENSN"/>
</dbReference>
<feature type="compositionally biased region" description="Basic and acidic residues" evidence="1">
    <location>
        <begin position="478"/>
        <end position="491"/>
    </location>
</feature>
<evidence type="ECO:0000313" key="2">
    <source>
        <dbReference type="EMBL" id="CAB3359605.1"/>
    </source>
</evidence>
<feature type="compositionally biased region" description="Low complexity" evidence="1">
    <location>
        <begin position="1"/>
        <end position="20"/>
    </location>
</feature>
<feature type="region of interest" description="Disordered" evidence="1">
    <location>
        <begin position="1"/>
        <end position="201"/>
    </location>
</feature>
<comment type="caution">
    <text evidence="2">The sequence shown here is derived from an EMBL/GenBank/DDBJ whole genome shotgun (WGS) entry which is preliminary data.</text>
</comment>
<feature type="region of interest" description="Disordered" evidence="1">
    <location>
        <begin position="478"/>
        <end position="498"/>
    </location>
</feature>
<dbReference type="EMBL" id="CADEPI010000002">
    <property type="protein sequence ID" value="CAB3359605.1"/>
    <property type="molecule type" value="Genomic_DNA"/>
</dbReference>
<reference evidence="2 3" key="1">
    <citation type="submission" date="2020-04" db="EMBL/GenBank/DDBJ databases">
        <authorList>
            <person name="Alioto T."/>
            <person name="Alioto T."/>
            <person name="Gomez Garrido J."/>
        </authorList>
    </citation>
    <scope>NUCLEOTIDE SEQUENCE [LARGE SCALE GENOMIC DNA]</scope>
</reference>
<feature type="compositionally biased region" description="Pro residues" evidence="1">
    <location>
        <begin position="78"/>
        <end position="94"/>
    </location>
</feature>
<organism evidence="2 3">
    <name type="scientific">Cloeon dipterum</name>
    <dbReference type="NCBI Taxonomy" id="197152"/>
    <lineage>
        <taxon>Eukaryota</taxon>
        <taxon>Metazoa</taxon>
        <taxon>Ecdysozoa</taxon>
        <taxon>Arthropoda</taxon>
        <taxon>Hexapoda</taxon>
        <taxon>Insecta</taxon>
        <taxon>Pterygota</taxon>
        <taxon>Palaeoptera</taxon>
        <taxon>Ephemeroptera</taxon>
        <taxon>Pisciforma</taxon>
        <taxon>Baetidae</taxon>
        <taxon>Cloeon</taxon>
    </lineage>
</organism>
<dbReference type="AlphaFoldDB" id="A0A8S1BTG7"/>
<dbReference type="Proteomes" id="UP000494165">
    <property type="component" value="Unassembled WGS sequence"/>
</dbReference>
<keyword evidence="3" id="KW-1185">Reference proteome</keyword>
<evidence type="ECO:0000256" key="1">
    <source>
        <dbReference type="SAM" id="MobiDB-lite"/>
    </source>
</evidence>
<proteinExistence type="predicted"/>
<evidence type="ECO:0000313" key="3">
    <source>
        <dbReference type="Proteomes" id="UP000494165"/>
    </source>
</evidence>
<accession>A0A8S1BTG7</accession>
<gene>
    <name evidence="2" type="ORF">CLODIP_2_CD07824</name>
</gene>
<feature type="compositionally biased region" description="Acidic residues" evidence="1">
    <location>
        <begin position="358"/>
        <end position="378"/>
    </location>
</feature>